<dbReference type="PANTHER" id="PTHR40076:SF1">
    <property type="entry name" value="MEMBRANE PROTEIN"/>
    <property type="match status" value="1"/>
</dbReference>
<keyword evidence="1" id="KW-0472">Membrane</keyword>
<feature type="transmembrane region" description="Helical" evidence="1">
    <location>
        <begin position="42"/>
        <end position="63"/>
    </location>
</feature>
<proteinExistence type="predicted"/>
<dbReference type="InterPro" id="IPR010380">
    <property type="entry name" value="DUF975"/>
</dbReference>
<feature type="transmembrane region" description="Helical" evidence="1">
    <location>
        <begin position="173"/>
        <end position="193"/>
    </location>
</feature>
<evidence type="ECO:0008006" key="4">
    <source>
        <dbReference type="Google" id="ProtNLM"/>
    </source>
</evidence>
<feature type="transmembrane region" description="Helical" evidence="1">
    <location>
        <begin position="134"/>
        <end position="167"/>
    </location>
</feature>
<dbReference type="STRING" id="1291052.FC18_GL001496"/>
<name>A0A0R1ZK58_9LACO</name>
<dbReference type="Pfam" id="PF06161">
    <property type="entry name" value="DUF975"/>
    <property type="match status" value="1"/>
</dbReference>
<reference evidence="2 3" key="1">
    <citation type="journal article" date="2015" name="Genome Announc.">
        <title>Expanding the biotechnology potential of lactobacilli through comparative genomics of 213 strains and associated genera.</title>
        <authorList>
            <person name="Sun Z."/>
            <person name="Harris H.M."/>
            <person name="McCann A."/>
            <person name="Guo C."/>
            <person name="Argimon S."/>
            <person name="Zhang W."/>
            <person name="Yang X."/>
            <person name="Jeffery I.B."/>
            <person name="Cooney J.C."/>
            <person name="Kagawa T.F."/>
            <person name="Liu W."/>
            <person name="Song Y."/>
            <person name="Salvetti E."/>
            <person name="Wrobel A."/>
            <person name="Rasinkangas P."/>
            <person name="Parkhill J."/>
            <person name="Rea M.C."/>
            <person name="O'Sullivan O."/>
            <person name="Ritari J."/>
            <person name="Douillard F.P."/>
            <person name="Paul Ross R."/>
            <person name="Yang R."/>
            <person name="Briner A.E."/>
            <person name="Felis G.E."/>
            <person name="de Vos W.M."/>
            <person name="Barrangou R."/>
            <person name="Klaenhammer T.R."/>
            <person name="Caufield P.W."/>
            <person name="Cui Y."/>
            <person name="Zhang H."/>
            <person name="O'Toole P.W."/>
        </authorList>
    </citation>
    <scope>NUCLEOTIDE SEQUENCE [LARGE SCALE GENOMIC DNA]</scope>
    <source>
        <strain evidence="2 3">DSM 20505</strain>
    </source>
</reference>
<keyword evidence="1" id="KW-0812">Transmembrane</keyword>
<dbReference type="PATRIC" id="fig|1291052.5.peg.1518"/>
<organism evidence="2 3">
    <name type="scientific">Lacticaseibacillus sharpeae JCM 1186 = DSM 20505</name>
    <dbReference type="NCBI Taxonomy" id="1291052"/>
    <lineage>
        <taxon>Bacteria</taxon>
        <taxon>Bacillati</taxon>
        <taxon>Bacillota</taxon>
        <taxon>Bacilli</taxon>
        <taxon>Lactobacillales</taxon>
        <taxon>Lactobacillaceae</taxon>
        <taxon>Lacticaseibacillus</taxon>
    </lineage>
</organism>
<gene>
    <name evidence="2" type="ORF">FC18_GL001496</name>
</gene>
<feature type="transmembrane region" description="Helical" evidence="1">
    <location>
        <begin position="233"/>
        <end position="257"/>
    </location>
</feature>
<keyword evidence="1" id="KW-1133">Transmembrane helix</keyword>
<keyword evidence="3" id="KW-1185">Reference proteome</keyword>
<feature type="transmembrane region" description="Helical" evidence="1">
    <location>
        <begin position="90"/>
        <end position="113"/>
    </location>
</feature>
<comment type="caution">
    <text evidence="2">The sequence shown here is derived from an EMBL/GenBank/DDBJ whole genome shotgun (WGS) entry which is preliminary data.</text>
</comment>
<dbReference type="PANTHER" id="PTHR40076">
    <property type="entry name" value="MEMBRANE PROTEIN-RELATED"/>
    <property type="match status" value="1"/>
</dbReference>
<evidence type="ECO:0000313" key="3">
    <source>
        <dbReference type="Proteomes" id="UP000051679"/>
    </source>
</evidence>
<accession>A0A0R1ZK58</accession>
<dbReference type="EMBL" id="AYYO01000024">
    <property type="protein sequence ID" value="KRM55328.1"/>
    <property type="molecule type" value="Genomic_DNA"/>
</dbReference>
<evidence type="ECO:0000256" key="1">
    <source>
        <dbReference type="SAM" id="Phobius"/>
    </source>
</evidence>
<evidence type="ECO:0000313" key="2">
    <source>
        <dbReference type="EMBL" id="KRM55328.1"/>
    </source>
</evidence>
<dbReference type="RefSeq" id="WP_054678406.1">
    <property type="nucleotide sequence ID" value="NZ_AYYO01000024.1"/>
</dbReference>
<dbReference type="AlphaFoldDB" id="A0A0R1ZK58"/>
<dbReference type="OrthoDB" id="9784844at2"/>
<protein>
    <recommendedName>
        <fullName evidence="4">Integral membrane protein</fullName>
    </recommendedName>
</protein>
<dbReference type="Proteomes" id="UP000051679">
    <property type="component" value="Unassembled WGS sequence"/>
</dbReference>
<sequence length="284" mass="32955">MVAISKKKKRTYGDFDATFKTRRQLKRIAWARTREPHIYWRLALIGLLPIIIEGVFVGLSVVAGMSKGISLHHIEQFYKFSRQFNDSMGWTALTELVVGIFGQILVYAALLVIRKHNYQLEVGPTVWQHLSWRYVLPYLFVQLIQGLLMAAFFIVFLILAVMAIMLWQVLPAAAIGVGLIALLLMLLPLYLSLGWSQTGYLIKEAVEADDNPRLFRVLGDSWRMMRGFKFDLLVLYLSMFWWYVLTVCTLFIGYIFIQPYFALTRAAFHENVRRFDEQRRAVGM</sequence>